<feature type="domain" description="Glutamine amidotransferase" evidence="6">
    <location>
        <begin position="116"/>
        <end position="249"/>
    </location>
</feature>
<dbReference type="GO" id="GO:0005829">
    <property type="term" value="C:cytosol"/>
    <property type="evidence" value="ECO:0007669"/>
    <property type="project" value="UniProtKB-SubCell"/>
</dbReference>
<dbReference type="GO" id="GO:0016740">
    <property type="term" value="F:transferase activity"/>
    <property type="evidence" value="ECO:0007669"/>
    <property type="project" value="UniProtKB-KW"/>
</dbReference>
<dbReference type="PANTHER" id="PTHR42695">
    <property type="entry name" value="GLUTAMINE AMIDOTRANSFERASE YLR126C-RELATED"/>
    <property type="match status" value="1"/>
</dbReference>
<comment type="subcellular location">
    <subcellularLocation>
        <location evidence="1">Cytoplasm</location>
        <location evidence="1">Cytosol</location>
    </subcellularLocation>
</comment>
<keyword evidence="4" id="KW-0963">Cytoplasm</keyword>
<comment type="pathway">
    <text evidence="2">Secondary metabolite biosynthesis.</text>
</comment>
<evidence type="ECO:0000256" key="4">
    <source>
        <dbReference type="ARBA" id="ARBA00022490"/>
    </source>
</evidence>
<dbReference type="PANTHER" id="PTHR42695:SF13">
    <property type="entry name" value="GLUTAMINE AMIDOTRANSFERASE CLASS-I FAMILY PROTEIN, EXPRESSED"/>
    <property type="match status" value="1"/>
</dbReference>
<proteinExistence type="inferred from homology"/>
<dbReference type="STRING" id="337451.A0A3S3MPG6"/>
<dbReference type="Pfam" id="PF00117">
    <property type="entry name" value="GATase"/>
    <property type="match status" value="1"/>
</dbReference>
<evidence type="ECO:0000256" key="3">
    <source>
        <dbReference type="ARBA" id="ARBA00011083"/>
    </source>
</evidence>
<organism evidence="7 8">
    <name type="scientific">Cinnamomum micranthum f. kanehirae</name>
    <dbReference type="NCBI Taxonomy" id="337451"/>
    <lineage>
        <taxon>Eukaryota</taxon>
        <taxon>Viridiplantae</taxon>
        <taxon>Streptophyta</taxon>
        <taxon>Embryophyta</taxon>
        <taxon>Tracheophyta</taxon>
        <taxon>Spermatophyta</taxon>
        <taxon>Magnoliopsida</taxon>
        <taxon>Magnoliidae</taxon>
        <taxon>Laurales</taxon>
        <taxon>Lauraceae</taxon>
        <taxon>Cinnamomum</taxon>
    </lineage>
</organism>
<evidence type="ECO:0000259" key="6">
    <source>
        <dbReference type="Pfam" id="PF00117"/>
    </source>
</evidence>
<keyword evidence="7" id="KW-0808">Transferase</keyword>
<dbReference type="GO" id="GO:0019760">
    <property type="term" value="P:glucosinolate metabolic process"/>
    <property type="evidence" value="ECO:0007669"/>
    <property type="project" value="UniProtKB-ARBA"/>
</dbReference>
<gene>
    <name evidence="7" type="ORF">CKAN_00581500</name>
</gene>
<evidence type="ECO:0000256" key="2">
    <source>
        <dbReference type="ARBA" id="ARBA00005179"/>
    </source>
</evidence>
<keyword evidence="5" id="KW-0378">Hydrolase</keyword>
<accession>A0A3S3MPG6</accession>
<sequence length="302" mass="34229">MHPQAPSSSCHPLFPSLSSSYSLSHAIFTQSVREKEIRVPFSLHIQSHIDREREREMEKKKRFAVLLCAEDSDYVKKKYGGYFGVFVGMLGGEGEIWDVFRVASGDFPADNDLAAYEGFVITGSCNDAHGNDIWILKLLSLIKKLDSMHKKLLGICFGHQILARALGGKTGRATNGWEIGITNVNFYPSKLPSNFQMPYLLPVIECHRDEVLELPPCAEVIAWSEKTGIEMFRCEDHIMGIQGHPEYTKDILMNLIRRLQQRDLIQSHHVEVATASLKAYEPNQEAWKRLCQGFLKGHRSLL</sequence>
<comment type="caution">
    <text evidence="7">The sequence shown here is derived from an EMBL/GenBank/DDBJ whole genome shotgun (WGS) entry which is preliminary data.</text>
</comment>
<dbReference type="GO" id="GO:0008233">
    <property type="term" value="F:peptidase activity"/>
    <property type="evidence" value="ECO:0007669"/>
    <property type="project" value="UniProtKB-ARBA"/>
</dbReference>
<dbReference type="InterPro" id="IPR029062">
    <property type="entry name" value="Class_I_gatase-like"/>
</dbReference>
<dbReference type="EMBL" id="QPKB01000002">
    <property type="protein sequence ID" value="RWR77334.1"/>
    <property type="molecule type" value="Genomic_DNA"/>
</dbReference>
<evidence type="ECO:0000256" key="1">
    <source>
        <dbReference type="ARBA" id="ARBA00004514"/>
    </source>
</evidence>
<dbReference type="Gene3D" id="3.40.50.880">
    <property type="match status" value="1"/>
</dbReference>
<reference evidence="7 8" key="1">
    <citation type="journal article" date="2019" name="Nat. Plants">
        <title>Stout camphor tree genome fills gaps in understanding of flowering plant genome evolution.</title>
        <authorList>
            <person name="Chaw S.M."/>
            <person name="Liu Y.C."/>
            <person name="Wu Y.W."/>
            <person name="Wang H.Y."/>
            <person name="Lin C.I."/>
            <person name="Wu C.S."/>
            <person name="Ke H.M."/>
            <person name="Chang L.Y."/>
            <person name="Hsu C.Y."/>
            <person name="Yang H.T."/>
            <person name="Sudianto E."/>
            <person name="Hsu M.H."/>
            <person name="Wu K.P."/>
            <person name="Wang L.N."/>
            <person name="Leebens-Mack J.H."/>
            <person name="Tsai I.J."/>
        </authorList>
    </citation>
    <scope>NUCLEOTIDE SEQUENCE [LARGE SCALE GENOMIC DNA]</scope>
    <source>
        <strain evidence="8">cv. Chaw 1501</strain>
        <tissue evidence="7">Young leaves</tissue>
    </source>
</reference>
<protein>
    <submittedName>
        <fullName evidence="7">Glutamine amidotransferase</fullName>
    </submittedName>
</protein>
<dbReference type="SUPFAM" id="SSF52317">
    <property type="entry name" value="Class I glutamine amidotransferase-like"/>
    <property type="match status" value="1"/>
</dbReference>
<keyword evidence="8" id="KW-1185">Reference proteome</keyword>
<dbReference type="OrthoDB" id="92161at2759"/>
<keyword evidence="7" id="KW-0315">Glutamine amidotransferase</keyword>
<evidence type="ECO:0000256" key="5">
    <source>
        <dbReference type="ARBA" id="ARBA00022801"/>
    </source>
</evidence>
<dbReference type="Proteomes" id="UP000283530">
    <property type="component" value="Unassembled WGS sequence"/>
</dbReference>
<comment type="similarity">
    <text evidence="3">Belongs to the peptidase C26 family.</text>
</comment>
<dbReference type="InterPro" id="IPR017926">
    <property type="entry name" value="GATASE"/>
</dbReference>
<name>A0A3S3MPG6_9MAGN</name>
<dbReference type="AlphaFoldDB" id="A0A3S3MPG6"/>
<evidence type="ECO:0000313" key="7">
    <source>
        <dbReference type="EMBL" id="RWR77334.1"/>
    </source>
</evidence>
<dbReference type="InterPro" id="IPR044992">
    <property type="entry name" value="ChyE-like"/>
</dbReference>
<evidence type="ECO:0000313" key="8">
    <source>
        <dbReference type="Proteomes" id="UP000283530"/>
    </source>
</evidence>
<dbReference type="PROSITE" id="PS51273">
    <property type="entry name" value="GATASE_TYPE_1"/>
    <property type="match status" value="1"/>
</dbReference>
<dbReference type="FunFam" id="3.40.50.880:FF:000040">
    <property type="entry name" value="Gamma-glutamyl peptidase 5"/>
    <property type="match status" value="1"/>
</dbReference>
<dbReference type="CDD" id="cd01741">
    <property type="entry name" value="GATase1_1"/>
    <property type="match status" value="1"/>
</dbReference>